<evidence type="ECO:0000259" key="6">
    <source>
        <dbReference type="Pfam" id="PF00891"/>
    </source>
</evidence>
<evidence type="ECO:0000313" key="8">
    <source>
        <dbReference type="EMBL" id="KIM97397.1"/>
    </source>
</evidence>
<reference evidence="8 9" key="1">
    <citation type="submission" date="2014-04" db="EMBL/GenBank/DDBJ databases">
        <authorList>
            <consortium name="DOE Joint Genome Institute"/>
            <person name="Kuo A."/>
            <person name="Martino E."/>
            <person name="Perotto S."/>
            <person name="Kohler A."/>
            <person name="Nagy L.G."/>
            <person name="Floudas D."/>
            <person name="Copeland A."/>
            <person name="Barry K.W."/>
            <person name="Cichocki N."/>
            <person name="Veneault-Fourrey C."/>
            <person name="LaButti K."/>
            <person name="Lindquist E.A."/>
            <person name="Lipzen A."/>
            <person name="Lundell T."/>
            <person name="Morin E."/>
            <person name="Murat C."/>
            <person name="Sun H."/>
            <person name="Tunlid A."/>
            <person name="Henrissat B."/>
            <person name="Grigoriev I.V."/>
            <person name="Hibbett D.S."/>
            <person name="Martin F."/>
            <person name="Nordberg H.P."/>
            <person name="Cantor M.N."/>
            <person name="Hua S.X."/>
        </authorList>
    </citation>
    <scope>NUCLEOTIDE SEQUENCE [LARGE SCALE GENOMIC DNA]</scope>
    <source>
        <strain evidence="8 9">Zn</strain>
    </source>
</reference>
<evidence type="ECO:0000256" key="1">
    <source>
        <dbReference type="ARBA" id="ARBA00022603"/>
    </source>
</evidence>
<dbReference type="EMBL" id="KN832882">
    <property type="protein sequence ID" value="KIM97397.1"/>
    <property type="molecule type" value="Genomic_DNA"/>
</dbReference>
<feature type="active site" description="Proton acceptor" evidence="4">
    <location>
        <position position="302"/>
    </location>
</feature>
<dbReference type="PIRSF" id="PIRSF005739">
    <property type="entry name" value="O-mtase"/>
    <property type="match status" value="1"/>
</dbReference>
<feature type="domain" description="O-methyltransferase dimerisation" evidence="7">
    <location>
        <begin position="63"/>
        <end position="131"/>
    </location>
</feature>
<evidence type="ECO:0000256" key="2">
    <source>
        <dbReference type="ARBA" id="ARBA00022679"/>
    </source>
</evidence>
<dbReference type="InterPro" id="IPR001077">
    <property type="entry name" value="COMT_C"/>
</dbReference>
<keyword evidence="3" id="KW-0949">S-adenosyl-L-methionine</keyword>
<dbReference type="PANTHER" id="PTHR43712:SF2">
    <property type="entry name" value="O-METHYLTRANSFERASE CICE"/>
    <property type="match status" value="1"/>
</dbReference>
<gene>
    <name evidence="8" type="ORF">OIDMADRAFT_182716</name>
</gene>
<dbReference type="Proteomes" id="UP000054321">
    <property type="component" value="Unassembled WGS sequence"/>
</dbReference>
<keyword evidence="5" id="KW-0175">Coiled coil</keyword>
<dbReference type="InterPro" id="IPR016461">
    <property type="entry name" value="COMT-like"/>
</dbReference>
<dbReference type="InterPro" id="IPR036388">
    <property type="entry name" value="WH-like_DNA-bd_sf"/>
</dbReference>
<dbReference type="InterPro" id="IPR029063">
    <property type="entry name" value="SAM-dependent_MTases_sf"/>
</dbReference>
<proteinExistence type="predicted"/>
<evidence type="ECO:0000313" key="9">
    <source>
        <dbReference type="Proteomes" id="UP000054321"/>
    </source>
</evidence>
<dbReference type="SUPFAM" id="SSF46785">
    <property type="entry name" value="Winged helix' DNA-binding domain"/>
    <property type="match status" value="1"/>
</dbReference>
<dbReference type="GO" id="GO:0032259">
    <property type="term" value="P:methylation"/>
    <property type="evidence" value="ECO:0007669"/>
    <property type="project" value="UniProtKB-KW"/>
</dbReference>
<sequence>MAFSARDYYVRLDELEQELKSLAEAVSHDEIARLKLLDLSRQSVASLESPVEIISRMYFEPHQSACLRAVLEMGLPEAVIGGAKTAAELATITKCDEKLIVRILRPLCCLGMFSEEGFETYGATKMTSALTSPKLAGGFKFMYDQAAACCLHLTEYLVKTDFEDPKGGCFKSTFNTDLALFPWLMAHPKMMGNFNDLMAAQRLARVDWFDYCNVKYILLEGYRGNNTPLLVDIGGNRGYDLEGLKKKFPEVNGHGKLIVQDLAPVIADITDLNEEIVRMEYDFFTPQPVKGARAYYMRYIIHDHSDEIAKQILKNVAAAMTPGYSKLLLFDFVLPDVGAPLLGSLMDVNMMALLSGKERTKREWTALLDSVGLEVVDFHMCGNISEGLVEATIKY</sequence>
<name>A0A0C3D662_OIDMZ</name>
<keyword evidence="9" id="KW-1185">Reference proteome</keyword>
<dbReference type="OrthoDB" id="1535081at2759"/>
<organism evidence="8 9">
    <name type="scientific">Oidiodendron maius (strain Zn)</name>
    <dbReference type="NCBI Taxonomy" id="913774"/>
    <lineage>
        <taxon>Eukaryota</taxon>
        <taxon>Fungi</taxon>
        <taxon>Dikarya</taxon>
        <taxon>Ascomycota</taxon>
        <taxon>Pezizomycotina</taxon>
        <taxon>Leotiomycetes</taxon>
        <taxon>Leotiomycetes incertae sedis</taxon>
        <taxon>Myxotrichaceae</taxon>
        <taxon>Oidiodendron</taxon>
    </lineage>
</organism>
<protein>
    <submittedName>
        <fullName evidence="8">Uncharacterized protein</fullName>
    </submittedName>
</protein>
<feature type="coiled-coil region" evidence="5">
    <location>
        <begin position="5"/>
        <end position="32"/>
    </location>
</feature>
<dbReference type="Gene3D" id="3.40.50.150">
    <property type="entry name" value="Vaccinia Virus protein VP39"/>
    <property type="match status" value="1"/>
</dbReference>
<evidence type="ECO:0000256" key="3">
    <source>
        <dbReference type="ARBA" id="ARBA00022691"/>
    </source>
</evidence>
<dbReference type="AlphaFoldDB" id="A0A0C3D662"/>
<reference evidence="9" key="2">
    <citation type="submission" date="2015-01" db="EMBL/GenBank/DDBJ databases">
        <title>Evolutionary Origins and Diversification of the Mycorrhizal Mutualists.</title>
        <authorList>
            <consortium name="DOE Joint Genome Institute"/>
            <consortium name="Mycorrhizal Genomics Consortium"/>
            <person name="Kohler A."/>
            <person name="Kuo A."/>
            <person name="Nagy L.G."/>
            <person name="Floudas D."/>
            <person name="Copeland A."/>
            <person name="Barry K.W."/>
            <person name="Cichocki N."/>
            <person name="Veneault-Fourrey C."/>
            <person name="LaButti K."/>
            <person name="Lindquist E.A."/>
            <person name="Lipzen A."/>
            <person name="Lundell T."/>
            <person name="Morin E."/>
            <person name="Murat C."/>
            <person name="Riley R."/>
            <person name="Ohm R."/>
            <person name="Sun H."/>
            <person name="Tunlid A."/>
            <person name="Henrissat B."/>
            <person name="Grigoriev I.V."/>
            <person name="Hibbett D.S."/>
            <person name="Martin F."/>
        </authorList>
    </citation>
    <scope>NUCLEOTIDE SEQUENCE [LARGE SCALE GENOMIC DNA]</scope>
    <source>
        <strain evidence="9">Zn</strain>
    </source>
</reference>
<dbReference type="GO" id="GO:0008171">
    <property type="term" value="F:O-methyltransferase activity"/>
    <property type="evidence" value="ECO:0007669"/>
    <property type="project" value="InterPro"/>
</dbReference>
<dbReference type="Gene3D" id="1.10.10.10">
    <property type="entry name" value="Winged helix-like DNA-binding domain superfamily/Winged helix DNA-binding domain"/>
    <property type="match status" value="1"/>
</dbReference>
<dbReference type="PROSITE" id="PS51683">
    <property type="entry name" value="SAM_OMT_II"/>
    <property type="match status" value="1"/>
</dbReference>
<feature type="domain" description="O-methyltransferase C-terminal" evidence="6">
    <location>
        <begin position="219"/>
        <end position="372"/>
    </location>
</feature>
<dbReference type="HOGENOM" id="CLU_005533_5_0_1"/>
<accession>A0A0C3D662</accession>
<dbReference type="GO" id="GO:0046983">
    <property type="term" value="F:protein dimerization activity"/>
    <property type="evidence" value="ECO:0007669"/>
    <property type="project" value="InterPro"/>
</dbReference>
<evidence type="ECO:0000259" key="7">
    <source>
        <dbReference type="Pfam" id="PF08100"/>
    </source>
</evidence>
<dbReference type="Pfam" id="PF00891">
    <property type="entry name" value="Methyltransf_2"/>
    <property type="match status" value="1"/>
</dbReference>
<keyword evidence="1" id="KW-0489">Methyltransferase</keyword>
<dbReference type="InterPro" id="IPR036390">
    <property type="entry name" value="WH_DNA-bd_sf"/>
</dbReference>
<evidence type="ECO:0000256" key="5">
    <source>
        <dbReference type="SAM" id="Coils"/>
    </source>
</evidence>
<dbReference type="PANTHER" id="PTHR43712">
    <property type="entry name" value="PUTATIVE (AFU_ORTHOLOGUE AFUA_4G14580)-RELATED"/>
    <property type="match status" value="1"/>
</dbReference>
<dbReference type="InParanoid" id="A0A0C3D662"/>
<dbReference type="InterPro" id="IPR012967">
    <property type="entry name" value="COMT_dimerisation"/>
</dbReference>
<dbReference type="SUPFAM" id="SSF53335">
    <property type="entry name" value="S-adenosyl-L-methionine-dependent methyltransferases"/>
    <property type="match status" value="1"/>
</dbReference>
<evidence type="ECO:0000256" key="4">
    <source>
        <dbReference type="PIRSR" id="PIRSR005739-1"/>
    </source>
</evidence>
<dbReference type="Pfam" id="PF08100">
    <property type="entry name" value="Dimerisation"/>
    <property type="match status" value="1"/>
</dbReference>
<keyword evidence="2" id="KW-0808">Transferase</keyword>